<evidence type="ECO:0000313" key="1">
    <source>
        <dbReference type="EMBL" id="SVA15839.1"/>
    </source>
</evidence>
<proteinExistence type="predicted"/>
<name>A0A381TJ33_9ZZZZ</name>
<sequence length="52" mass="5163">MKIGPATLLVLAVAACGIGGGGEARELDIEAVIRGDLIVTSSSTGVLEPVLE</sequence>
<organism evidence="1">
    <name type="scientific">marine metagenome</name>
    <dbReference type="NCBI Taxonomy" id="408172"/>
    <lineage>
        <taxon>unclassified sequences</taxon>
        <taxon>metagenomes</taxon>
        <taxon>ecological metagenomes</taxon>
    </lineage>
</organism>
<feature type="non-terminal residue" evidence="1">
    <location>
        <position position="52"/>
    </location>
</feature>
<protein>
    <submittedName>
        <fullName evidence="1">Uncharacterized protein</fullName>
    </submittedName>
</protein>
<dbReference type="EMBL" id="UINC01004643">
    <property type="protein sequence ID" value="SVA15839.1"/>
    <property type="molecule type" value="Genomic_DNA"/>
</dbReference>
<accession>A0A381TJ33</accession>
<dbReference type="PROSITE" id="PS51257">
    <property type="entry name" value="PROKAR_LIPOPROTEIN"/>
    <property type="match status" value="1"/>
</dbReference>
<dbReference type="AlphaFoldDB" id="A0A381TJ33"/>
<reference evidence="1" key="1">
    <citation type="submission" date="2018-05" db="EMBL/GenBank/DDBJ databases">
        <authorList>
            <person name="Lanie J.A."/>
            <person name="Ng W.-L."/>
            <person name="Kazmierczak K.M."/>
            <person name="Andrzejewski T.M."/>
            <person name="Davidsen T.M."/>
            <person name="Wayne K.J."/>
            <person name="Tettelin H."/>
            <person name="Glass J.I."/>
            <person name="Rusch D."/>
            <person name="Podicherti R."/>
            <person name="Tsui H.-C.T."/>
            <person name="Winkler M.E."/>
        </authorList>
    </citation>
    <scope>NUCLEOTIDE SEQUENCE</scope>
</reference>
<gene>
    <name evidence="1" type="ORF">METZ01_LOCUS68693</name>
</gene>